<dbReference type="EMBL" id="ABEU02000011">
    <property type="protein sequence ID" value="PNR45279.1"/>
    <property type="molecule type" value="Genomic_DNA"/>
</dbReference>
<feature type="compositionally biased region" description="Polar residues" evidence="1">
    <location>
        <begin position="32"/>
        <end position="47"/>
    </location>
</feature>
<evidence type="ECO:0000313" key="3">
    <source>
        <dbReference type="EnsemblPlants" id="PAC:32956286.CDS.1"/>
    </source>
</evidence>
<dbReference type="InParanoid" id="A0A2K1JUS4"/>
<evidence type="ECO:0000313" key="2">
    <source>
        <dbReference type="EMBL" id="PNR45279.1"/>
    </source>
</evidence>
<feature type="region of interest" description="Disordered" evidence="1">
    <location>
        <begin position="13"/>
        <end position="88"/>
    </location>
</feature>
<sequence>MLQSQQIEVLFSNRRRGRGCGGGGDGGEIHGQVSQKQDEATTPSQEIKSSRDKLQTTHHTSHNHLHHRVGKERKVCVDPTPQFIHGHD</sequence>
<keyword evidence="4" id="KW-1185">Reference proteome</keyword>
<evidence type="ECO:0000256" key="1">
    <source>
        <dbReference type="SAM" id="MobiDB-lite"/>
    </source>
</evidence>
<reference evidence="3" key="3">
    <citation type="submission" date="2020-12" db="UniProtKB">
        <authorList>
            <consortium name="EnsemblPlants"/>
        </authorList>
    </citation>
    <scope>IDENTIFICATION</scope>
</reference>
<reference evidence="2 4" key="1">
    <citation type="journal article" date="2008" name="Science">
        <title>The Physcomitrella genome reveals evolutionary insights into the conquest of land by plants.</title>
        <authorList>
            <person name="Rensing S."/>
            <person name="Lang D."/>
            <person name="Zimmer A."/>
            <person name="Terry A."/>
            <person name="Salamov A."/>
            <person name="Shapiro H."/>
            <person name="Nishiyama T."/>
            <person name="Perroud P.-F."/>
            <person name="Lindquist E."/>
            <person name="Kamisugi Y."/>
            <person name="Tanahashi T."/>
            <person name="Sakakibara K."/>
            <person name="Fujita T."/>
            <person name="Oishi K."/>
            <person name="Shin-I T."/>
            <person name="Kuroki Y."/>
            <person name="Toyoda A."/>
            <person name="Suzuki Y."/>
            <person name="Hashimoto A."/>
            <person name="Yamaguchi K."/>
            <person name="Sugano A."/>
            <person name="Kohara Y."/>
            <person name="Fujiyama A."/>
            <person name="Anterola A."/>
            <person name="Aoki S."/>
            <person name="Ashton N."/>
            <person name="Barbazuk W.B."/>
            <person name="Barker E."/>
            <person name="Bennetzen J."/>
            <person name="Bezanilla M."/>
            <person name="Blankenship R."/>
            <person name="Cho S.H."/>
            <person name="Dutcher S."/>
            <person name="Estelle M."/>
            <person name="Fawcett J.A."/>
            <person name="Gundlach H."/>
            <person name="Hanada K."/>
            <person name="Heyl A."/>
            <person name="Hicks K.A."/>
            <person name="Hugh J."/>
            <person name="Lohr M."/>
            <person name="Mayer K."/>
            <person name="Melkozernov A."/>
            <person name="Murata T."/>
            <person name="Nelson D."/>
            <person name="Pils B."/>
            <person name="Prigge M."/>
            <person name="Reiss B."/>
            <person name="Renner T."/>
            <person name="Rombauts S."/>
            <person name="Rushton P."/>
            <person name="Sanderfoot A."/>
            <person name="Schween G."/>
            <person name="Shiu S.-H."/>
            <person name="Stueber K."/>
            <person name="Theodoulou F.L."/>
            <person name="Tu H."/>
            <person name="Van de Peer Y."/>
            <person name="Verrier P.J."/>
            <person name="Waters E."/>
            <person name="Wood A."/>
            <person name="Yang L."/>
            <person name="Cove D."/>
            <person name="Cuming A."/>
            <person name="Hasebe M."/>
            <person name="Lucas S."/>
            <person name="Mishler D.B."/>
            <person name="Reski R."/>
            <person name="Grigoriev I."/>
            <person name="Quatrano R.S."/>
            <person name="Boore J.L."/>
        </authorList>
    </citation>
    <scope>NUCLEOTIDE SEQUENCE [LARGE SCALE GENOMIC DNA]</scope>
    <source>
        <strain evidence="3 4">cv. Gransden 2004</strain>
    </source>
</reference>
<dbReference type="Proteomes" id="UP000006727">
    <property type="component" value="Chromosome 11"/>
</dbReference>
<name>A0A2K1JUS4_PHYPA</name>
<evidence type="ECO:0000313" key="4">
    <source>
        <dbReference type="Proteomes" id="UP000006727"/>
    </source>
</evidence>
<gene>
    <name evidence="2" type="ORF">PHYPA_015050</name>
</gene>
<protein>
    <submittedName>
        <fullName evidence="2 3">Uncharacterized protein</fullName>
    </submittedName>
</protein>
<reference evidence="2 4" key="2">
    <citation type="journal article" date="2018" name="Plant J.">
        <title>The Physcomitrella patens chromosome-scale assembly reveals moss genome structure and evolution.</title>
        <authorList>
            <person name="Lang D."/>
            <person name="Ullrich K.K."/>
            <person name="Murat F."/>
            <person name="Fuchs J."/>
            <person name="Jenkins J."/>
            <person name="Haas F.B."/>
            <person name="Piednoel M."/>
            <person name="Gundlach H."/>
            <person name="Van Bel M."/>
            <person name="Meyberg R."/>
            <person name="Vives C."/>
            <person name="Morata J."/>
            <person name="Symeonidi A."/>
            <person name="Hiss M."/>
            <person name="Muchero W."/>
            <person name="Kamisugi Y."/>
            <person name="Saleh O."/>
            <person name="Blanc G."/>
            <person name="Decker E.L."/>
            <person name="van Gessel N."/>
            <person name="Grimwood J."/>
            <person name="Hayes R.D."/>
            <person name="Graham S.W."/>
            <person name="Gunter L.E."/>
            <person name="McDaniel S.F."/>
            <person name="Hoernstein S.N.W."/>
            <person name="Larsson A."/>
            <person name="Li F.W."/>
            <person name="Perroud P.F."/>
            <person name="Phillips J."/>
            <person name="Ranjan P."/>
            <person name="Rokshar D.S."/>
            <person name="Rothfels C.J."/>
            <person name="Schneider L."/>
            <person name="Shu S."/>
            <person name="Stevenson D.W."/>
            <person name="Thummler F."/>
            <person name="Tillich M."/>
            <person name="Villarreal Aguilar J.C."/>
            <person name="Widiez T."/>
            <person name="Wong G.K."/>
            <person name="Wymore A."/>
            <person name="Zhang Y."/>
            <person name="Zimmer A.D."/>
            <person name="Quatrano R.S."/>
            <person name="Mayer K.F.X."/>
            <person name="Goodstein D."/>
            <person name="Casacuberta J.M."/>
            <person name="Vandepoele K."/>
            <person name="Reski R."/>
            <person name="Cuming A.C."/>
            <person name="Tuskan G.A."/>
            <person name="Maumus F."/>
            <person name="Salse J."/>
            <person name="Schmutz J."/>
            <person name="Rensing S.A."/>
        </authorList>
    </citation>
    <scope>NUCLEOTIDE SEQUENCE [LARGE SCALE GENOMIC DNA]</scope>
    <source>
        <strain evidence="3 4">cv. Gransden 2004</strain>
    </source>
</reference>
<feature type="compositionally biased region" description="Basic residues" evidence="1">
    <location>
        <begin position="59"/>
        <end position="71"/>
    </location>
</feature>
<dbReference type="EnsemblPlants" id="Pp3c11_15129V3.1">
    <property type="protein sequence ID" value="PAC:32956286.CDS.1"/>
    <property type="gene ID" value="Pp3c11_15129"/>
</dbReference>
<dbReference type="Gramene" id="Pp3c11_15129V3.1">
    <property type="protein sequence ID" value="PAC:32956286.CDS.1"/>
    <property type="gene ID" value="Pp3c11_15129"/>
</dbReference>
<proteinExistence type="predicted"/>
<accession>A0A2K1JUS4</accession>
<organism evidence="2">
    <name type="scientific">Physcomitrium patens</name>
    <name type="common">Spreading-leaved earth moss</name>
    <name type="synonym">Physcomitrella patens</name>
    <dbReference type="NCBI Taxonomy" id="3218"/>
    <lineage>
        <taxon>Eukaryota</taxon>
        <taxon>Viridiplantae</taxon>
        <taxon>Streptophyta</taxon>
        <taxon>Embryophyta</taxon>
        <taxon>Bryophyta</taxon>
        <taxon>Bryophytina</taxon>
        <taxon>Bryopsida</taxon>
        <taxon>Funariidae</taxon>
        <taxon>Funariales</taxon>
        <taxon>Funariaceae</taxon>
        <taxon>Physcomitrium</taxon>
    </lineage>
</organism>
<dbReference type="AlphaFoldDB" id="A0A2K1JUS4"/>